<keyword evidence="8" id="KW-0862">Zinc</keyword>
<dbReference type="GO" id="GO:0061630">
    <property type="term" value="F:ubiquitin protein ligase activity"/>
    <property type="evidence" value="ECO:0007669"/>
    <property type="project" value="UniProtKB-EC"/>
</dbReference>
<feature type="compositionally biased region" description="Polar residues" evidence="10">
    <location>
        <begin position="291"/>
        <end position="303"/>
    </location>
</feature>
<dbReference type="GO" id="GO:0005634">
    <property type="term" value="C:nucleus"/>
    <property type="evidence" value="ECO:0007669"/>
    <property type="project" value="TreeGrafter"/>
</dbReference>
<reference evidence="12" key="3">
    <citation type="submission" date="2025-09" db="UniProtKB">
        <authorList>
            <consortium name="Ensembl"/>
        </authorList>
    </citation>
    <scope>IDENTIFICATION</scope>
</reference>
<feature type="compositionally biased region" description="Basic and acidic residues" evidence="10">
    <location>
        <begin position="374"/>
        <end position="384"/>
    </location>
</feature>
<dbReference type="FunFam" id="3.30.40.10:FF:000152">
    <property type="entry name" value="E3 ubiquitin-protein ligase Praja-1 isoform X1"/>
    <property type="match status" value="1"/>
</dbReference>
<keyword evidence="7" id="KW-0833">Ubl conjugation pathway</keyword>
<keyword evidence="5" id="KW-0479">Metal-binding</keyword>
<evidence type="ECO:0000256" key="7">
    <source>
        <dbReference type="ARBA" id="ARBA00022786"/>
    </source>
</evidence>
<evidence type="ECO:0000256" key="8">
    <source>
        <dbReference type="ARBA" id="ARBA00022833"/>
    </source>
</evidence>
<gene>
    <name evidence="12" type="primary">PJA2</name>
</gene>
<feature type="compositionally biased region" description="Polar residues" evidence="10">
    <location>
        <begin position="391"/>
        <end position="402"/>
    </location>
</feature>
<dbReference type="EC" id="2.3.2.27" evidence="2"/>
<sequence length="722" mass="80155">MGQEAGKPALPKPVGGIMDRRSETRRPYISIMPSLNCQDGCVCQHSGEHKRLNNVQEETSSPGQEAGKPALPKPVGGIMDRRSETRRPYISIMPSLNCQDGCVCQHSGEHKRLNNVQEETSSRSRPLVQLPSCLWDEILLKNIATGEPVCQTNLSRILETSTLPVSLASYEVEGNQITGNIQNPDKNSEHVTEHASGVSNDLNGHNGIAFVNIDSYEPDSSDGEDDDGQDQVCLGREGAGVFQEALDDVVSELGKTIEAFTDLESQLSTLSCRISRECCKEVRPVPLTRYLSTDSDMNHSNNKTLKKSPTEDQAIPKSNVTGDSHETQQINLVDTEICTPVTTYNELNLSDDEAEQGNPPELVVRPKIKQNPRSRLERETHLSGDDEESKSTSNRGSETAKIQQGYDKRTWRNDNEELSFAMFLKSEEYTDSQKNTSTDLRRDTTAQEQNDDLNDSNFWDALECCSRHLPQPLKDEDSSECSDGEWSASGPFCFAAAAKSVSDESWGTLPGREEREPEEVEVYIGSGLGGRELPPLEEVEFPFLQYPEESSSDEENHLVSEFVHPGLFILDGNNNLEDDSSVSEDLDVEWRLLDEFNEGLGVAQAISSVDPQFITYVALEERLAQAMENALAHLESLAVDDQQAHPPAPKESIDCLPQIIITDDRNGQDQCCCTICFSEYVKDEIITELPCHHLFHKLCVTLWLQKSGTCPICRHVLAPVDP</sequence>
<evidence type="ECO:0000256" key="4">
    <source>
        <dbReference type="ARBA" id="ARBA00022679"/>
    </source>
</evidence>
<dbReference type="InterPro" id="IPR051834">
    <property type="entry name" value="RING_finger_E3_ligase"/>
</dbReference>
<organism evidence="12 13">
    <name type="scientific">Anas platyrhynchos</name>
    <name type="common">Mallard</name>
    <name type="synonym">Anas boschas</name>
    <dbReference type="NCBI Taxonomy" id="8839"/>
    <lineage>
        <taxon>Eukaryota</taxon>
        <taxon>Metazoa</taxon>
        <taxon>Chordata</taxon>
        <taxon>Craniata</taxon>
        <taxon>Vertebrata</taxon>
        <taxon>Euteleostomi</taxon>
        <taxon>Archelosauria</taxon>
        <taxon>Archosauria</taxon>
        <taxon>Dinosauria</taxon>
        <taxon>Saurischia</taxon>
        <taxon>Theropoda</taxon>
        <taxon>Coelurosauria</taxon>
        <taxon>Aves</taxon>
        <taxon>Neognathae</taxon>
        <taxon>Galloanserae</taxon>
        <taxon>Anseriformes</taxon>
        <taxon>Anatidae</taxon>
        <taxon>Anatinae</taxon>
        <taxon>Anas</taxon>
    </lineage>
</organism>
<dbReference type="CTD" id="9867"/>
<dbReference type="Pfam" id="PF13639">
    <property type="entry name" value="zf-RING_2"/>
    <property type="match status" value="1"/>
</dbReference>
<keyword evidence="3" id="KW-0597">Phosphoprotein</keyword>
<dbReference type="Proteomes" id="UP000694400">
    <property type="component" value="Chromosome Z"/>
</dbReference>
<feature type="compositionally biased region" description="Polar residues" evidence="10">
    <location>
        <begin position="316"/>
        <end position="327"/>
    </location>
</feature>
<dbReference type="PANTHER" id="PTHR45931:SF3">
    <property type="entry name" value="RING ZINC FINGER-CONTAINING PROTEIN"/>
    <property type="match status" value="1"/>
</dbReference>
<dbReference type="InterPro" id="IPR013083">
    <property type="entry name" value="Znf_RING/FYVE/PHD"/>
</dbReference>
<evidence type="ECO:0000256" key="10">
    <source>
        <dbReference type="SAM" id="MobiDB-lite"/>
    </source>
</evidence>
<evidence type="ECO:0000256" key="5">
    <source>
        <dbReference type="ARBA" id="ARBA00022723"/>
    </source>
</evidence>
<dbReference type="GO" id="GO:0008270">
    <property type="term" value="F:zinc ion binding"/>
    <property type="evidence" value="ECO:0007669"/>
    <property type="project" value="UniProtKB-KW"/>
</dbReference>
<comment type="catalytic activity">
    <reaction evidence="1">
        <text>S-ubiquitinyl-[E2 ubiquitin-conjugating enzyme]-L-cysteine + [acceptor protein]-L-lysine = [E2 ubiquitin-conjugating enzyme]-L-cysteine + N(6)-ubiquitinyl-[acceptor protein]-L-lysine.</text>
        <dbReference type="EC" id="2.3.2.27"/>
    </reaction>
</comment>
<dbReference type="CDD" id="cd16465">
    <property type="entry name" value="RING-H2_PJA1_2"/>
    <property type="match status" value="1"/>
</dbReference>
<dbReference type="Ensembl" id="ENSAPLT00020004220.1">
    <property type="protein sequence ID" value="ENSAPLP00020003916.1"/>
    <property type="gene ID" value="ENSAPLG00020002919.1"/>
</dbReference>
<dbReference type="AlphaFoldDB" id="A0A8B9QV16"/>
<feature type="region of interest" description="Disordered" evidence="10">
    <location>
        <begin position="291"/>
        <end position="327"/>
    </location>
</feature>
<evidence type="ECO:0000256" key="3">
    <source>
        <dbReference type="ARBA" id="ARBA00022553"/>
    </source>
</evidence>
<dbReference type="Gene3D" id="3.30.40.10">
    <property type="entry name" value="Zinc/RING finger domain, C3HC4 (zinc finger)"/>
    <property type="match status" value="1"/>
</dbReference>
<evidence type="ECO:0000256" key="2">
    <source>
        <dbReference type="ARBA" id="ARBA00012483"/>
    </source>
</evidence>
<dbReference type="GO" id="GO:0006511">
    <property type="term" value="P:ubiquitin-dependent protein catabolic process"/>
    <property type="evidence" value="ECO:0007669"/>
    <property type="project" value="TreeGrafter"/>
</dbReference>
<reference evidence="12" key="2">
    <citation type="submission" date="2025-08" db="UniProtKB">
        <authorList>
            <consortium name="Ensembl"/>
        </authorList>
    </citation>
    <scope>IDENTIFICATION</scope>
</reference>
<feature type="region of interest" description="Disordered" evidence="10">
    <location>
        <begin position="55"/>
        <end position="79"/>
    </location>
</feature>
<evidence type="ECO:0000256" key="6">
    <source>
        <dbReference type="ARBA" id="ARBA00022771"/>
    </source>
</evidence>
<evidence type="ECO:0000259" key="11">
    <source>
        <dbReference type="PROSITE" id="PS50089"/>
    </source>
</evidence>
<feature type="region of interest" description="Disordered" evidence="10">
    <location>
        <begin position="348"/>
        <end position="408"/>
    </location>
</feature>
<keyword evidence="6 9" id="KW-0863">Zinc-finger</keyword>
<dbReference type="InterPro" id="IPR001841">
    <property type="entry name" value="Znf_RING"/>
</dbReference>
<accession>A0A8B9QV16</accession>
<keyword evidence="4" id="KW-0808">Transferase</keyword>
<dbReference type="PANTHER" id="PTHR45931">
    <property type="entry name" value="SI:CH211-59O9.10"/>
    <property type="match status" value="1"/>
</dbReference>
<evidence type="ECO:0000313" key="13">
    <source>
        <dbReference type="Proteomes" id="UP000694400"/>
    </source>
</evidence>
<evidence type="ECO:0000256" key="9">
    <source>
        <dbReference type="PROSITE-ProRule" id="PRU00175"/>
    </source>
</evidence>
<protein>
    <recommendedName>
        <fullName evidence="2">RING-type E3 ubiquitin transferase</fullName>
        <ecNumber evidence="2">2.3.2.27</ecNumber>
    </recommendedName>
</protein>
<evidence type="ECO:0000313" key="12">
    <source>
        <dbReference type="Ensembl" id="ENSAPLP00020003916.1"/>
    </source>
</evidence>
<name>A0A8B9QV16_ANAPL</name>
<evidence type="ECO:0000256" key="1">
    <source>
        <dbReference type="ARBA" id="ARBA00000900"/>
    </source>
</evidence>
<feature type="region of interest" description="Disordered" evidence="10">
    <location>
        <begin position="429"/>
        <end position="454"/>
    </location>
</feature>
<feature type="domain" description="RING-type" evidence="11">
    <location>
        <begin position="673"/>
        <end position="714"/>
    </location>
</feature>
<proteinExistence type="predicted"/>
<dbReference type="PROSITE" id="PS50089">
    <property type="entry name" value="ZF_RING_2"/>
    <property type="match status" value="1"/>
</dbReference>
<dbReference type="SUPFAM" id="SSF57850">
    <property type="entry name" value="RING/U-box"/>
    <property type="match status" value="1"/>
</dbReference>
<dbReference type="SMART" id="SM00184">
    <property type="entry name" value="RING"/>
    <property type="match status" value="1"/>
</dbReference>
<reference evidence="12" key="1">
    <citation type="submission" date="2019-08" db="EMBL/GenBank/DDBJ databases">
        <title>Three high-quality genomes provides insights into domestication of ducks.</title>
        <authorList>
            <person name="Hou Z.C."/>
            <person name="Zhu F."/>
            <person name="Yin Z.T."/>
            <person name="Zhang F."/>
        </authorList>
    </citation>
    <scope>NUCLEOTIDE SEQUENCE [LARGE SCALE GENOMIC DNA]</scope>
</reference>